<dbReference type="GO" id="GO:0030544">
    <property type="term" value="F:Hsp70 protein binding"/>
    <property type="evidence" value="ECO:0007669"/>
    <property type="project" value="TreeGrafter"/>
</dbReference>
<evidence type="ECO:0000256" key="1">
    <source>
        <dbReference type="ARBA" id="ARBA00022737"/>
    </source>
</evidence>
<dbReference type="Pfam" id="PF18972">
    <property type="entry name" value="Wheel"/>
    <property type="match status" value="1"/>
</dbReference>
<dbReference type="EMBL" id="CCKQ01019794">
    <property type="protein sequence ID" value="CDW91831.1"/>
    <property type="molecule type" value="Genomic_DNA"/>
</dbReference>
<reference evidence="5 6" key="1">
    <citation type="submission" date="2014-06" db="EMBL/GenBank/DDBJ databases">
        <authorList>
            <person name="Swart Estienne"/>
        </authorList>
    </citation>
    <scope>NUCLEOTIDE SEQUENCE [LARGE SCALE GENOMIC DNA]</scope>
    <source>
        <strain evidence="5 6">130c</strain>
    </source>
</reference>
<evidence type="ECO:0000256" key="2">
    <source>
        <dbReference type="ARBA" id="ARBA00022803"/>
    </source>
</evidence>
<dbReference type="OMA" id="WRAAQCA"/>
<dbReference type="AlphaFoldDB" id="A0A078BCA6"/>
<dbReference type="InterPro" id="IPR044059">
    <property type="entry name" value="Csn1/TTC4_wheel"/>
</dbReference>
<dbReference type="SUPFAM" id="SSF48452">
    <property type="entry name" value="TPR-like"/>
    <property type="match status" value="1"/>
</dbReference>
<dbReference type="GO" id="GO:0051879">
    <property type="term" value="F:Hsp90 protein binding"/>
    <property type="evidence" value="ECO:0007669"/>
    <property type="project" value="InterPro"/>
</dbReference>
<dbReference type="Proteomes" id="UP000039865">
    <property type="component" value="Unassembled WGS sequence"/>
</dbReference>
<keyword evidence="3" id="KW-0175">Coiled coil</keyword>
<evidence type="ECO:0000313" key="6">
    <source>
        <dbReference type="Proteomes" id="UP000039865"/>
    </source>
</evidence>
<dbReference type="GO" id="GO:0006457">
    <property type="term" value="P:protein folding"/>
    <property type="evidence" value="ECO:0007669"/>
    <property type="project" value="TreeGrafter"/>
</dbReference>
<dbReference type="Gene3D" id="1.25.40.10">
    <property type="entry name" value="Tetratricopeptide repeat domain"/>
    <property type="match status" value="1"/>
</dbReference>
<evidence type="ECO:0000256" key="3">
    <source>
        <dbReference type="SAM" id="Coils"/>
    </source>
</evidence>
<gene>
    <name evidence="5" type="primary">Contig19586.g20767</name>
    <name evidence="5" type="ORF">STYLEM_20992</name>
</gene>
<keyword evidence="1" id="KW-0677">Repeat</keyword>
<organism evidence="5 6">
    <name type="scientific">Stylonychia lemnae</name>
    <name type="common">Ciliate</name>
    <dbReference type="NCBI Taxonomy" id="5949"/>
    <lineage>
        <taxon>Eukaryota</taxon>
        <taxon>Sar</taxon>
        <taxon>Alveolata</taxon>
        <taxon>Ciliophora</taxon>
        <taxon>Intramacronucleata</taxon>
        <taxon>Spirotrichea</taxon>
        <taxon>Stichotrichia</taxon>
        <taxon>Sporadotrichida</taxon>
        <taxon>Oxytrichidae</taxon>
        <taxon>Stylonychinae</taxon>
        <taxon>Stylonychia</taxon>
    </lineage>
</organism>
<accession>A0A078BCA6</accession>
<dbReference type="GO" id="GO:0005634">
    <property type="term" value="C:nucleus"/>
    <property type="evidence" value="ECO:0007669"/>
    <property type="project" value="TreeGrafter"/>
</dbReference>
<protein>
    <submittedName>
        <fullName evidence="5">Tetratricopeptide repeat domain 4</fullName>
    </submittedName>
</protein>
<dbReference type="InParanoid" id="A0A078BCA6"/>
<sequence length="383" mass="45281">MESTAKAEIDQDSDFYDIMQARNQNKKPRTQEEVEEDIQYFVNHPLNAKKMTPEMLELPEYQALQALAYEGSADEIAKNFKNHGYDRLNKVLMKDSKNESKDIEESIYCFDQGLEQKHDDKDLLYYLYIGRAKANILIGQFGKTKEDAIEARKFKESEQSWTILMRSRIFVEKYKEAIDYGTQALKKFGDSRVVNDLLKKAKDEYKKEEQRIEEISTMRSIQQDKKYQIYKAMRSKQIKIGKQVHHLPEIVEISIFEDDNGLLHFPVLILYDEYMATDFIQDWREDQTLKDHLEAVFAERAPWDEKGKYKFNTIEVYFEADSTTPLDPKDKAKDKSNKKYVKCNMDWTLLKILQHRHHIVPQYPVIKIVCKDSAFRTSFLNEI</sequence>
<dbReference type="PANTHER" id="PTHR46035:SF1">
    <property type="entry name" value="TETRATRICOPEPTIDE REPEAT PROTEIN 4"/>
    <property type="match status" value="1"/>
</dbReference>
<keyword evidence="6" id="KW-1185">Reference proteome</keyword>
<dbReference type="InterPro" id="IPR011990">
    <property type="entry name" value="TPR-like_helical_dom_sf"/>
</dbReference>
<evidence type="ECO:0000259" key="4">
    <source>
        <dbReference type="Pfam" id="PF18972"/>
    </source>
</evidence>
<feature type="domain" description="Cns1/TTC4 wheel" evidence="4">
    <location>
        <begin position="258"/>
        <end position="372"/>
    </location>
</feature>
<dbReference type="GO" id="GO:0005829">
    <property type="term" value="C:cytosol"/>
    <property type="evidence" value="ECO:0007669"/>
    <property type="project" value="TreeGrafter"/>
</dbReference>
<dbReference type="OrthoDB" id="420195at2759"/>
<keyword evidence="2" id="KW-0802">TPR repeat</keyword>
<name>A0A078BCA6_STYLE</name>
<proteinExistence type="predicted"/>
<evidence type="ECO:0000313" key="5">
    <source>
        <dbReference type="EMBL" id="CDW91831.1"/>
    </source>
</evidence>
<dbReference type="CDD" id="cd21377">
    <property type="entry name" value="CTWD_Cns1-like"/>
    <property type="match status" value="1"/>
</dbReference>
<feature type="coiled-coil region" evidence="3">
    <location>
        <begin position="191"/>
        <end position="218"/>
    </location>
</feature>
<dbReference type="PANTHER" id="PTHR46035">
    <property type="entry name" value="TETRATRICOPEPTIDE REPEAT PROTEIN 4"/>
    <property type="match status" value="1"/>
</dbReference>